<proteinExistence type="predicted"/>
<dbReference type="PROSITE" id="PS50865">
    <property type="entry name" value="ZF_MYND_2"/>
    <property type="match status" value="1"/>
</dbReference>
<dbReference type="Gene3D" id="6.10.140.2220">
    <property type="match status" value="1"/>
</dbReference>
<evidence type="ECO:0000259" key="6">
    <source>
        <dbReference type="PROSITE" id="PS50865"/>
    </source>
</evidence>
<dbReference type="KEGG" id="mrr:Moror_2824"/>
<evidence type="ECO:0000256" key="1">
    <source>
        <dbReference type="ARBA" id="ARBA00022723"/>
    </source>
</evidence>
<gene>
    <name evidence="7" type="ORF">Moror_2824</name>
</gene>
<keyword evidence="8" id="KW-1185">Reference proteome</keyword>
<dbReference type="OrthoDB" id="549788at2759"/>
<dbReference type="GO" id="GO:0008270">
    <property type="term" value="F:zinc ion binding"/>
    <property type="evidence" value="ECO:0007669"/>
    <property type="project" value="UniProtKB-KW"/>
</dbReference>
<accession>V2XFN4</accession>
<keyword evidence="2 4" id="KW-0863">Zinc-finger</keyword>
<feature type="domain" description="MYND-type" evidence="6">
    <location>
        <begin position="116"/>
        <end position="152"/>
    </location>
</feature>
<dbReference type="GO" id="GO:0005634">
    <property type="term" value="C:nucleus"/>
    <property type="evidence" value="ECO:0007669"/>
    <property type="project" value="TreeGrafter"/>
</dbReference>
<evidence type="ECO:0000256" key="5">
    <source>
        <dbReference type="SAM" id="MobiDB-lite"/>
    </source>
</evidence>
<feature type="region of interest" description="Disordered" evidence="5">
    <location>
        <begin position="41"/>
        <end position="62"/>
    </location>
</feature>
<evidence type="ECO:0000256" key="2">
    <source>
        <dbReference type="ARBA" id="ARBA00022771"/>
    </source>
</evidence>
<dbReference type="Proteomes" id="UP000017559">
    <property type="component" value="Unassembled WGS sequence"/>
</dbReference>
<organism evidence="7 8">
    <name type="scientific">Moniliophthora roreri (strain MCA 2997)</name>
    <name type="common">Cocoa frosty pod rot fungus</name>
    <name type="synonym">Crinipellis roreri</name>
    <dbReference type="NCBI Taxonomy" id="1381753"/>
    <lineage>
        <taxon>Eukaryota</taxon>
        <taxon>Fungi</taxon>
        <taxon>Dikarya</taxon>
        <taxon>Basidiomycota</taxon>
        <taxon>Agaricomycotina</taxon>
        <taxon>Agaricomycetes</taxon>
        <taxon>Agaricomycetidae</taxon>
        <taxon>Agaricales</taxon>
        <taxon>Marasmiineae</taxon>
        <taxon>Marasmiaceae</taxon>
        <taxon>Moniliophthora</taxon>
    </lineage>
</organism>
<evidence type="ECO:0000256" key="3">
    <source>
        <dbReference type="ARBA" id="ARBA00022833"/>
    </source>
</evidence>
<dbReference type="EMBL" id="AWSO01000356">
    <property type="protein sequence ID" value="ESK91310.1"/>
    <property type="molecule type" value="Genomic_DNA"/>
</dbReference>
<dbReference type="PANTHER" id="PTHR10237">
    <property type="entry name" value="DEFORMED EPIDERMAL AUTOREGULATORY FACTOR 1 HOMOLOG SUPPRESSIN"/>
    <property type="match status" value="1"/>
</dbReference>
<protein>
    <recommendedName>
        <fullName evidence="6">MYND-type domain-containing protein</fullName>
    </recommendedName>
</protein>
<dbReference type="AlphaFoldDB" id="V2XFN4"/>
<keyword evidence="1" id="KW-0479">Metal-binding</keyword>
<sequence length="194" mass="22351">MDSFEARLNGIEKSFARLNTEHEKFSFLFASLQSQDEHEGVPFSHLYGHTNNPTTRREPDAELQKETQAILRLLERNNISPASFLSFVTSHDESMDPMSPPIRTHLPCARHDAENCVFCPKDGTLSCSACRLVRYCSKECQKRDWKRHKQVCRNIMMSPSWRPLWEVQGRQPVFMCEPSVTSWTKTLFGGGMIL</sequence>
<comment type="caution">
    <text evidence="7">The sequence shown here is derived from an EMBL/GenBank/DDBJ whole genome shotgun (WGS) entry which is preliminary data.</text>
</comment>
<name>V2XFN4_MONRO</name>
<reference evidence="7 8" key="1">
    <citation type="journal article" date="2014" name="BMC Genomics">
        <title>Genome and secretome analysis of the hemibiotrophic fungal pathogen, Moniliophthora roreri, which causes frosty pod rot disease of cacao: mechanisms of the biotrophic and necrotrophic phases.</title>
        <authorList>
            <person name="Meinhardt L.W."/>
            <person name="Costa G.G.L."/>
            <person name="Thomazella D.P.T."/>
            <person name="Teixeira P.J.P.L."/>
            <person name="Carazzolle M.F."/>
            <person name="Schuster S.C."/>
            <person name="Carlson J.E."/>
            <person name="Guiltinan M.J."/>
            <person name="Mieczkowski P."/>
            <person name="Farmer A."/>
            <person name="Ramaraj T."/>
            <person name="Crozier J."/>
            <person name="Davis R.E."/>
            <person name="Shao J."/>
            <person name="Melnick R.L."/>
            <person name="Pereira G.A.G."/>
            <person name="Bailey B.A."/>
        </authorList>
    </citation>
    <scope>NUCLEOTIDE SEQUENCE [LARGE SCALE GENOMIC DNA]</scope>
    <source>
        <strain evidence="7 8">MCA 2997</strain>
    </source>
</reference>
<dbReference type="InterPro" id="IPR002893">
    <property type="entry name" value="Znf_MYND"/>
</dbReference>
<dbReference type="PANTHER" id="PTHR10237:SF15">
    <property type="entry name" value="LD37257P"/>
    <property type="match status" value="1"/>
</dbReference>
<dbReference type="Pfam" id="PF01753">
    <property type="entry name" value="zf-MYND"/>
    <property type="match status" value="1"/>
</dbReference>
<evidence type="ECO:0000313" key="7">
    <source>
        <dbReference type="EMBL" id="ESK91310.1"/>
    </source>
</evidence>
<evidence type="ECO:0000313" key="8">
    <source>
        <dbReference type="Proteomes" id="UP000017559"/>
    </source>
</evidence>
<dbReference type="HOGENOM" id="CLU_1402779_0_0_1"/>
<dbReference type="InterPro" id="IPR024119">
    <property type="entry name" value="TF_DEAF-1"/>
</dbReference>
<evidence type="ECO:0000256" key="4">
    <source>
        <dbReference type="PROSITE-ProRule" id="PRU00134"/>
    </source>
</evidence>
<dbReference type="SUPFAM" id="SSF144232">
    <property type="entry name" value="HIT/MYND zinc finger-like"/>
    <property type="match status" value="1"/>
</dbReference>
<dbReference type="GO" id="GO:0000981">
    <property type="term" value="F:DNA-binding transcription factor activity, RNA polymerase II-specific"/>
    <property type="evidence" value="ECO:0007669"/>
    <property type="project" value="TreeGrafter"/>
</dbReference>
<keyword evidence="3" id="KW-0862">Zinc</keyword>